<name>A0A7X3MEY4_9FIRM</name>
<proteinExistence type="inferred from homology"/>
<reference evidence="4 5" key="1">
    <citation type="submission" date="2019-12" db="EMBL/GenBank/DDBJ databases">
        <title>Sporaefaciens musculi gen. nov., sp. nov., a novel bacterium isolated from the caecum of an obese mouse.</title>
        <authorList>
            <person name="Rasmussen T.S."/>
            <person name="Streidl T."/>
            <person name="Hitch T.C.A."/>
            <person name="Wortmann E."/>
            <person name="Deptula P."/>
            <person name="Hansen M."/>
            <person name="Nielsen D.S."/>
            <person name="Clavel T."/>
            <person name="Vogensen F.K."/>
        </authorList>
    </citation>
    <scope>NUCLEOTIDE SEQUENCE [LARGE SCALE GENOMIC DNA]</scope>
    <source>
        <strain evidence="4 5">WCA-9-b2</strain>
    </source>
</reference>
<sequence>MQIKEYEKIKRVFDIVISVCAIIVSSPIWLIGIVGILISDPGPIFYMANRVGKNNKQFKMFKFRSMRVLKNSKRGSEASLRPETDRIFPWGKIIRKLKIDELPQFLNIFIGDMSVVGPRPVAKDQMNIFRIGRYDIAKQVKPGITGPAALYDYIYGDQFEEADIDEYMEKVLPIRRELEIVYVKKQGFMFDTWIFFETARCILCSLVGKENVRLLKKLVKMAQESDSELRENF</sequence>
<accession>A0A7X3MEY4</accession>
<gene>
    <name evidence="4" type="ORF">GN277_06870</name>
</gene>
<evidence type="ECO:0000259" key="3">
    <source>
        <dbReference type="Pfam" id="PF02397"/>
    </source>
</evidence>
<comment type="similarity">
    <text evidence="1">Belongs to the bacterial sugar transferase family.</text>
</comment>
<keyword evidence="5" id="KW-1185">Reference proteome</keyword>
<feature type="domain" description="Bacterial sugar transferase" evidence="3">
    <location>
        <begin position="10"/>
        <end position="203"/>
    </location>
</feature>
<evidence type="ECO:0000256" key="1">
    <source>
        <dbReference type="ARBA" id="ARBA00006464"/>
    </source>
</evidence>
<dbReference type="Proteomes" id="UP000460412">
    <property type="component" value="Unassembled WGS sequence"/>
</dbReference>
<comment type="caution">
    <text evidence="4">The sequence shown here is derived from an EMBL/GenBank/DDBJ whole genome shotgun (WGS) entry which is preliminary data.</text>
</comment>
<feature type="transmembrane region" description="Helical" evidence="2">
    <location>
        <begin position="12"/>
        <end position="38"/>
    </location>
</feature>
<evidence type="ECO:0000313" key="4">
    <source>
        <dbReference type="EMBL" id="MXP75111.1"/>
    </source>
</evidence>
<evidence type="ECO:0000256" key="2">
    <source>
        <dbReference type="SAM" id="Phobius"/>
    </source>
</evidence>
<keyword evidence="4" id="KW-0808">Transferase</keyword>
<dbReference type="PANTHER" id="PTHR30576:SF0">
    <property type="entry name" value="UNDECAPRENYL-PHOSPHATE N-ACETYLGALACTOSAMINYL 1-PHOSPHATE TRANSFERASE-RELATED"/>
    <property type="match status" value="1"/>
</dbReference>
<dbReference type="EMBL" id="WUQX01000001">
    <property type="protein sequence ID" value="MXP75111.1"/>
    <property type="molecule type" value="Genomic_DNA"/>
</dbReference>
<dbReference type="AlphaFoldDB" id="A0A7X3MEY4"/>
<dbReference type="GO" id="GO:0016780">
    <property type="term" value="F:phosphotransferase activity, for other substituted phosphate groups"/>
    <property type="evidence" value="ECO:0007669"/>
    <property type="project" value="TreeGrafter"/>
</dbReference>
<dbReference type="RefSeq" id="WP_159750420.1">
    <property type="nucleotide sequence ID" value="NZ_WUQX01000001.1"/>
</dbReference>
<keyword evidence="2" id="KW-0812">Transmembrane</keyword>
<protein>
    <submittedName>
        <fullName evidence="4">Sugar transferase</fullName>
    </submittedName>
</protein>
<organism evidence="4 5">
    <name type="scientific">Sporofaciens musculi</name>
    <dbReference type="NCBI Taxonomy" id="2681861"/>
    <lineage>
        <taxon>Bacteria</taxon>
        <taxon>Bacillati</taxon>
        <taxon>Bacillota</taxon>
        <taxon>Clostridia</taxon>
        <taxon>Lachnospirales</taxon>
        <taxon>Lachnospiraceae</taxon>
        <taxon>Sporofaciens</taxon>
    </lineage>
</organism>
<dbReference type="InterPro" id="IPR003362">
    <property type="entry name" value="Bact_transf"/>
</dbReference>
<evidence type="ECO:0000313" key="5">
    <source>
        <dbReference type="Proteomes" id="UP000460412"/>
    </source>
</evidence>
<keyword evidence="2" id="KW-0472">Membrane</keyword>
<dbReference type="Pfam" id="PF02397">
    <property type="entry name" value="Bac_transf"/>
    <property type="match status" value="1"/>
</dbReference>
<dbReference type="PANTHER" id="PTHR30576">
    <property type="entry name" value="COLANIC BIOSYNTHESIS UDP-GLUCOSE LIPID CARRIER TRANSFERASE"/>
    <property type="match status" value="1"/>
</dbReference>
<keyword evidence="2" id="KW-1133">Transmembrane helix</keyword>